<dbReference type="Pfam" id="PF01990">
    <property type="entry name" value="ATP-synt_F"/>
    <property type="match status" value="1"/>
</dbReference>
<keyword evidence="4" id="KW-0614">Plasmid</keyword>
<proteinExistence type="inferred from homology"/>
<evidence type="ECO:0000313" key="4">
    <source>
        <dbReference type="EMBL" id="QJY51147.1"/>
    </source>
</evidence>
<evidence type="ECO:0000256" key="2">
    <source>
        <dbReference type="ARBA" id="ARBA00022448"/>
    </source>
</evidence>
<evidence type="ECO:0000313" key="5">
    <source>
        <dbReference type="Proteomes" id="UP000505377"/>
    </source>
</evidence>
<dbReference type="EMBL" id="CP053565">
    <property type="protein sequence ID" value="QJY51147.1"/>
    <property type="molecule type" value="Genomic_DNA"/>
</dbReference>
<dbReference type="Proteomes" id="UP000505377">
    <property type="component" value="Plasmid unnamed1"/>
</dbReference>
<dbReference type="Gene3D" id="3.40.50.10580">
    <property type="entry name" value="ATPase, V1 complex, subunit F"/>
    <property type="match status" value="1"/>
</dbReference>
<keyword evidence="3" id="KW-0406">Ion transport</keyword>
<protein>
    <recommendedName>
        <fullName evidence="6">V-type ATP synthase subunit F</fullName>
    </recommendedName>
</protein>
<reference evidence="4 5" key="1">
    <citation type="submission" date="2020-05" db="EMBL/GenBank/DDBJ databases">
        <authorList>
            <person name="Mo P."/>
        </authorList>
    </citation>
    <scope>NUCLEOTIDE SEQUENCE [LARGE SCALE GENOMIC DNA]</scope>
    <source>
        <strain evidence="4 5">Gen01</strain>
        <plasmid evidence="4 5">unnamed1</plasmid>
    </source>
</reference>
<organism evidence="4 5">
    <name type="scientific">Pseudonocardia broussonetiae</name>
    <dbReference type="NCBI Taxonomy" id="2736640"/>
    <lineage>
        <taxon>Bacteria</taxon>
        <taxon>Bacillati</taxon>
        <taxon>Actinomycetota</taxon>
        <taxon>Actinomycetes</taxon>
        <taxon>Pseudonocardiales</taxon>
        <taxon>Pseudonocardiaceae</taxon>
        <taxon>Pseudonocardia</taxon>
    </lineage>
</organism>
<dbReference type="InterPro" id="IPR008218">
    <property type="entry name" value="ATPase_V1-cplx_f_g_su"/>
</dbReference>
<dbReference type="RefSeq" id="WP_172169909.1">
    <property type="nucleotide sequence ID" value="NZ_CP053565.1"/>
</dbReference>
<evidence type="ECO:0000256" key="1">
    <source>
        <dbReference type="ARBA" id="ARBA00010148"/>
    </source>
</evidence>
<dbReference type="SUPFAM" id="SSF159468">
    <property type="entry name" value="AtpF-like"/>
    <property type="match status" value="1"/>
</dbReference>
<geneLocation type="plasmid" evidence="4 5">
    <name>unnamed1</name>
</geneLocation>
<accession>A0A6M6JVR7</accession>
<evidence type="ECO:0008006" key="6">
    <source>
        <dbReference type="Google" id="ProtNLM"/>
    </source>
</evidence>
<keyword evidence="2" id="KW-0813">Transport</keyword>
<name>A0A6M6JVR7_9PSEU</name>
<sequence>MNDRRDTAATTRSTPLAGDLLVVVPELLAPAFALAGTRVAEAGDGAEVERLVAAELDTGRPGVVAVHPQLWQQVPPTVRAAWERRSVPLVIALPDDSGPAGEGRRHAVRELLARSVGYEITFGPGGPS</sequence>
<evidence type="ECO:0000256" key="3">
    <source>
        <dbReference type="ARBA" id="ARBA00023065"/>
    </source>
</evidence>
<dbReference type="InterPro" id="IPR036906">
    <property type="entry name" value="ATPase_V1_fsu_sf"/>
</dbReference>
<gene>
    <name evidence="4" type="ORF">HOP40_34770</name>
</gene>
<keyword evidence="5" id="KW-1185">Reference proteome</keyword>
<dbReference type="KEGG" id="pbro:HOP40_34770"/>
<dbReference type="GO" id="GO:0046961">
    <property type="term" value="F:proton-transporting ATPase activity, rotational mechanism"/>
    <property type="evidence" value="ECO:0007669"/>
    <property type="project" value="InterPro"/>
</dbReference>
<comment type="similarity">
    <text evidence="1">Belongs to the V-ATPase F subunit family.</text>
</comment>
<dbReference type="AlphaFoldDB" id="A0A6M6JVR7"/>